<sequence>MPDQVFYGRGVDGKRPEKTEGRPHDGPLTVFPVHAFEKAPEVSHKLSGEIFPQLGPGDGDDMLSFLMAFSPGVDDFLG</sequence>
<feature type="region of interest" description="Disordered" evidence="1">
    <location>
        <begin position="1"/>
        <end position="29"/>
    </location>
</feature>
<evidence type="ECO:0000313" key="2">
    <source>
        <dbReference type="EMBL" id="MPN43543.1"/>
    </source>
</evidence>
<evidence type="ECO:0000256" key="1">
    <source>
        <dbReference type="SAM" id="MobiDB-lite"/>
    </source>
</evidence>
<comment type="caution">
    <text evidence="2">The sequence shown here is derived from an EMBL/GenBank/DDBJ whole genome shotgun (WGS) entry which is preliminary data.</text>
</comment>
<name>A0A645I7Z1_9ZZZZ</name>
<dbReference type="AlphaFoldDB" id="A0A645I7Z1"/>
<dbReference type="EMBL" id="VSSQ01101998">
    <property type="protein sequence ID" value="MPN43543.1"/>
    <property type="molecule type" value="Genomic_DNA"/>
</dbReference>
<reference evidence="2" key="1">
    <citation type="submission" date="2019-08" db="EMBL/GenBank/DDBJ databases">
        <authorList>
            <person name="Kucharzyk K."/>
            <person name="Murdoch R.W."/>
            <person name="Higgins S."/>
            <person name="Loffler F."/>
        </authorList>
    </citation>
    <scope>NUCLEOTIDE SEQUENCE</scope>
</reference>
<feature type="compositionally biased region" description="Basic and acidic residues" evidence="1">
    <location>
        <begin position="11"/>
        <end position="25"/>
    </location>
</feature>
<protein>
    <submittedName>
        <fullName evidence="2">Uncharacterized protein</fullName>
    </submittedName>
</protein>
<proteinExistence type="predicted"/>
<gene>
    <name evidence="2" type="ORF">SDC9_191103</name>
</gene>
<organism evidence="2">
    <name type="scientific">bioreactor metagenome</name>
    <dbReference type="NCBI Taxonomy" id="1076179"/>
    <lineage>
        <taxon>unclassified sequences</taxon>
        <taxon>metagenomes</taxon>
        <taxon>ecological metagenomes</taxon>
    </lineage>
</organism>
<accession>A0A645I7Z1</accession>